<organism evidence="1 2">
    <name type="scientific">Kumtagia ephedrae</name>
    <dbReference type="NCBI Taxonomy" id="2116701"/>
    <lineage>
        <taxon>Bacteria</taxon>
        <taxon>Pseudomonadati</taxon>
        <taxon>Pseudomonadota</taxon>
        <taxon>Alphaproteobacteria</taxon>
        <taxon>Hyphomicrobiales</taxon>
        <taxon>Phyllobacteriaceae</taxon>
        <taxon>Kumtagia</taxon>
    </lineage>
</organism>
<dbReference type="OrthoDB" id="9808943at2"/>
<dbReference type="InterPro" id="IPR006175">
    <property type="entry name" value="YjgF/YER057c/UK114"/>
</dbReference>
<evidence type="ECO:0008006" key="3">
    <source>
        <dbReference type="Google" id="ProtNLM"/>
    </source>
</evidence>
<comment type="caution">
    <text evidence="1">The sequence shown here is derived from an EMBL/GenBank/DDBJ whole genome shotgun (WGS) entry which is preliminary data.</text>
</comment>
<dbReference type="Pfam" id="PF01042">
    <property type="entry name" value="Ribonuc_L-PSP"/>
    <property type="match status" value="1"/>
</dbReference>
<dbReference type="Gene3D" id="3.30.1330.40">
    <property type="entry name" value="RutC-like"/>
    <property type="match status" value="1"/>
</dbReference>
<dbReference type="CDD" id="cd00448">
    <property type="entry name" value="YjgF_YER057c_UK114_family"/>
    <property type="match status" value="1"/>
</dbReference>
<dbReference type="GO" id="GO:0005829">
    <property type="term" value="C:cytosol"/>
    <property type="evidence" value="ECO:0007669"/>
    <property type="project" value="TreeGrafter"/>
</dbReference>
<protein>
    <recommendedName>
        <fullName evidence="3">RidA family protein</fullName>
    </recommendedName>
</protein>
<dbReference type="PANTHER" id="PTHR11803">
    <property type="entry name" value="2-IMINOBUTANOATE/2-IMINOPROPANOATE DEAMINASE RIDA"/>
    <property type="match status" value="1"/>
</dbReference>
<accession>A0A2P7SLC9</accession>
<proteinExistence type="predicted"/>
<dbReference type="RefSeq" id="WP_106771363.1">
    <property type="nucleotide sequence ID" value="NZ_PXYK01000005.1"/>
</dbReference>
<evidence type="ECO:0000313" key="2">
    <source>
        <dbReference type="Proteomes" id="UP000241229"/>
    </source>
</evidence>
<dbReference type="GO" id="GO:0019239">
    <property type="term" value="F:deaminase activity"/>
    <property type="evidence" value="ECO:0007669"/>
    <property type="project" value="TreeGrafter"/>
</dbReference>
<sequence length="136" mass="14866">MSDSARKSATHYAIGNKNPNLPFHPAVRAGDYIFVSGQVPKDENNDMIDGTIEEETVATLKTIERIIAHEGATLSDVVRITTYLQDVRDFGRYNKAFTAAIGDAVLARTTVEARAVINTKIEMDAIVYKPLPAAKS</sequence>
<keyword evidence="2" id="KW-1185">Reference proteome</keyword>
<dbReference type="InterPro" id="IPR035959">
    <property type="entry name" value="RutC-like_sf"/>
</dbReference>
<reference evidence="1 2" key="1">
    <citation type="submission" date="2018-03" db="EMBL/GenBank/DDBJ databases">
        <title>The draft genome of Mesorhizobium sp. 6GN-30.</title>
        <authorList>
            <person name="Liu L."/>
            <person name="Li L."/>
            <person name="Wang T."/>
            <person name="Zhang X."/>
            <person name="Liang L."/>
        </authorList>
    </citation>
    <scope>NUCLEOTIDE SEQUENCE [LARGE SCALE GENOMIC DNA]</scope>
    <source>
        <strain evidence="1 2">6GN30</strain>
    </source>
</reference>
<name>A0A2P7SLC9_9HYPH</name>
<dbReference type="AlphaFoldDB" id="A0A2P7SLC9"/>
<dbReference type="PANTHER" id="PTHR11803:SF39">
    <property type="entry name" value="2-IMINOBUTANOATE_2-IMINOPROPANOATE DEAMINASE"/>
    <property type="match status" value="1"/>
</dbReference>
<dbReference type="SUPFAM" id="SSF55298">
    <property type="entry name" value="YjgF-like"/>
    <property type="match status" value="1"/>
</dbReference>
<dbReference type="EMBL" id="PXYK01000005">
    <property type="protein sequence ID" value="PSJ63300.1"/>
    <property type="molecule type" value="Genomic_DNA"/>
</dbReference>
<dbReference type="Proteomes" id="UP000241229">
    <property type="component" value="Unassembled WGS sequence"/>
</dbReference>
<gene>
    <name evidence="1" type="ORF">C7I84_06585</name>
</gene>
<evidence type="ECO:0000313" key="1">
    <source>
        <dbReference type="EMBL" id="PSJ63300.1"/>
    </source>
</evidence>